<dbReference type="RefSeq" id="WP_155296518.1">
    <property type="nucleotide sequence ID" value="NZ_CADEPT010000008.1"/>
</dbReference>
<feature type="region of interest" description="Disordered" evidence="1">
    <location>
        <begin position="1"/>
        <end position="72"/>
    </location>
</feature>
<sequence>MKLSTPPINHATPAAGQDSVQSPRQAPGSRTLPTETRSRMVGALQNLPKRPTANRSAESHPQAGSATSGHASAYSMDMPEQAEAYQNISVSGEFEHDANRYSNALLMYCEADSRVHTPLVETIQQHGQDIELAFSTSSRMPASRAGNTGASVNGVGVHTDPTALARHIAAGHPLSLSVEVNENHVLTQNSGYGAHVIDHEMSLHVAPIVDVFLEAKTMAAQASESEVAEFIRHEQADGGRLNADTHHRSLAEVRPDRLPDAHTRRLVETHVELMSGADDDTVRSQIGNAMRADVTVHQRNND</sequence>
<evidence type="ECO:0000313" key="2">
    <source>
        <dbReference type="EMBL" id="KGC14048.1"/>
    </source>
</evidence>
<proteinExistence type="predicted"/>
<comment type="caution">
    <text evidence="2">The sequence shown here is derived from an EMBL/GenBank/DDBJ whole genome shotgun (WGS) entry which is preliminary data.</text>
</comment>
<dbReference type="KEGG" id="bgo:BM43_4483"/>
<organism evidence="2 3">
    <name type="scientific">Burkholderia gladioli</name>
    <name type="common">Pseudomonas marginata</name>
    <name type="synonym">Phytomonas marginata</name>
    <dbReference type="NCBI Taxonomy" id="28095"/>
    <lineage>
        <taxon>Bacteria</taxon>
        <taxon>Pseudomonadati</taxon>
        <taxon>Pseudomonadota</taxon>
        <taxon>Betaproteobacteria</taxon>
        <taxon>Burkholderiales</taxon>
        <taxon>Burkholderiaceae</taxon>
        <taxon>Burkholderia</taxon>
    </lineage>
</organism>
<protein>
    <submittedName>
        <fullName evidence="2">Uncharacterized protein</fullName>
    </submittedName>
</protein>
<gene>
    <name evidence="2" type="ORF">DM48_50</name>
</gene>
<name>A0AAW3F0U2_BURGA</name>
<evidence type="ECO:0000256" key="1">
    <source>
        <dbReference type="SAM" id="MobiDB-lite"/>
    </source>
</evidence>
<dbReference type="Proteomes" id="UP000029590">
    <property type="component" value="Unassembled WGS sequence"/>
</dbReference>
<dbReference type="AlphaFoldDB" id="A0AAW3F0U2"/>
<reference evidence="2 3" key="1">
    <citation type="submission" date="2014-04" db="EMBL/GenBank/DDBJ databases">
        <authorList>
            <person name="Bishop-Lilly K.A."/>
            <person name="Broomall S.M."/>
            <person name="Chain P.S."/>
            <person name="Chertkov O."/>
            <person name="Coyne S.R."/>
            <person name="Daligault H.E."/>
            <person name="Davenport K.W."/>
            <person name="Erkkila T."/>
            <person name="Frey K.G."/>
            <person name="Gibbons H.S."/>
            <person name="Gu W."/>
            <person name="Jaissle J."/>
            <person name="Johnson S.L."/>
            <person name="Koroleva G.I."/>
            <person name="Ladner J.T."/>
            <person name="Lo C.-C."/>
            <person name="Minogue T.D."/>
            <person name="Munk C."/>
            <person name="Palacios G.F."/>
            <person name="Redden C.L."/>
            <person name="Rosenzweig C.N."/>
            <person name="Scholz M.B."/>
            <person name="Teshima H."/>
            <person name="Xu Y."/>
        </authorList>
    </citation>
    <scope>NUCLEOTIDE SEQUENCE [LARGE SCALE GENOMIC DNA]</scope>
    <source>
        <strain evidence="3">gladioli</strain>
    </source>
</reference>
<accession>A0AAW3F0U2</accession>
<dbReference type="EMBL" id="JPGG01000016">
    <property type="protein sequence ID" value="KGC14048.1"/>
    <property type="molecule type" value="Genomic_DNA"/>
</dbReference>
<evidence type="ECO:0000313" key="3">
    <source>
        <dbReference type="Proteomes" id="UP000029590"/>
    </source>
</evidence>